<evidence type="ECO:0000256" key="1">
    <source>
        <dbReference type="ARBA" id="ARBA00006284"/>
    </source>
</evidence>
<dbReference type="InterPro" id="IPR018197">
    <property type="entry name" value="Glycerate_kinase_RE-like"/>
</dbReference>
<dbReference type="AlphaFoldDB" id="A0AA90NNM3"/>
<evidence type="ECO:0000256" key="2">
    <source>
        <dbReference type="ARBA" id="ARBA00022679"/>
    </source>
</evidence>
<dbReference type="EMBL" id="JAUTIX010000002">
    <property type="protein sequence ID" value="MDP0397804.1"/>
    <property type="molecule type" value="Genomic_DNA"/>
</dbReference>
<keyword evidence="6" id="KW-1185">Reference proteome</keyword>
<dbReference type="Gene3D" id="3.40.50.10350">
    <property type="entry name" value="Glycerate kinase, domain 1"/>
    <property type="match status" value="1"/>
</dbReference>
<protein>
    <submittedName>
        <fullName evidence="5">Glycerate kinase</fullName>
        <ecNumber evidence="5">2.7.1.31</ecNumber>
    </submittedName>
</protein>
<organism evidence="5 6">
    <name type="scientific">Tsukamurella strandjordii</name>
    <dbReference type="NCBI Taxonomy" id="147577"/>
    <lineage>
        <taxon>Bacteria</taxon>
        <taxon>Bacillati</taxon>
        <taxon>Actinomycetota</taxon>
        <taxon>Actinomycetes</taxon>
        <taxon>Mycobacteriales</taxon>
        <taxon>Tsukamurellaceae</taxon>
        <taxon>Tsukamurella</taxon>
    </lineage>
</organism>
<dbReference type="EC" id="2.7.1.31" evidence="5"/>
<evidence type="ECO:0000313" key="6">
    <source>
        <dbReference type="Proteomes" id="UP001178281"/>
    </source>
</evidence>
<evidence type="ECO:0000256" key="4">
    <source>
        <dbReference type="PIRNR" id="PIRNR006078"/>
    </source>
</evidence>
<dbReference type="GO" id="GO:0031388">
    <property type="term" value="P:organic acid phosphorylation"/>
    <property type="evidence" value="ECO:0007669"/>
    <property type="project" value="UniProtKB-UniRule"/>
</dbReference>
<dbReference type="InterPro" id="IPR036129">
    <property type="entry name" value="Glycerate_kinase_sf"/>
</dbReference>
<dbReference type="Proteomes" id="UP001178281">
    <property type="component" value="Unassembled WGS sequence"/>
</dbReference>
<dbReference type="PANTHER" id="PTHR21599:SF0">
    <property type="entry name" value="GLYCERATE KINASE"/>
    <property type="match status" value="1"/>
</dbReference>
<evidence type="ECO:0000313" key="5">
    <source>
        <dbReference type="EMBL" id="MDP0397804.1"/>
    </source>
</evidence>
<dbReference type="PIRSF" id="PIRSF006078">
    <property type="entry name" value="GlxK"/>
    <property type="match status" value="1"/>
</dbReference>
<dbReference type="InterPro" id="IPR004381">
    <property type="entry name" value="Glycerate_kinase"/>
</dbReference>
<sequence length="370" mass="37414">MRVVIAPDSFKGSIDAEQAASALRDGWLGVRPDDEVIALPQADGGEGTVATIAAAPQWLNRSSEVTGPDGRPVRARWTRARGGDTVIELAESSGIALVQQLMPMTATTDGLGEVIAAALDEGATRIRIGLGGSASTDGGFGALRALGLRAFDRCGCALGTGATVRDVAAVDLTHLRSLPPGGVELLVDTDIPLYGPDGAAQVYGPQKGADSTQVRELDDGLRSWAAALAAAGCDPALVGAQGAGAAGGVGFGLLCWGATATSGADRIAELTGLAQNLPTADIVVTGEGRFDATSLTGKVVGRIVDRCRAAATPVVVVAGQVAIAPQTGITPVHTLSLTDLAGTAEESLADPARWLRAAGDRAAKRFAPTR</sequence>
<proteinExistence type="inferred from homology"/>
<dbReference type="Gene3D" id="3.90.1510.10">
    <property type="entry name" value="Glycerate kinase, domain 2"/>
    <property type="match status" value="1"/>
</dbReference>
<dbReference type="Pfam" id="PF02595">
    <property type="entry name" value="Gly_kinase"/>
    <property type="match status" value="1"/>
</dbReference>
<keyword evidence="3 4" id="KW-0418">Kinase</keyword>
<reference evidence="5" key="1">
    <citation type="submission" date="2023-08" db="EMBL/GenBank/DDBJ databases">
        <title>The draft genome of Tsukamurella strandjordii strain 050030.</title>
        <authorList>
            <person name="Zhao F."/>
            <person name="Feng Y."/>
            <person name="Zong Z."/>
        </authorList>
    </citation>
    <scope>NUCLEOTIDE SEQUENCE</scope>
    <source>
        <strain evidence="5">050030</strain>
    </source>
</reference>
<dbReference type="SUPFAM" id="SSF110738">
    <property type="entry name" value="Glycerate kinase I"/>
    <property type="match status" value="1"/>
</dbReference>
<name>A0AA90NNM3_9ACTN</name>
<comment type="caution">
    <text evidence="5">The sequence shown here is derived from an EMBL/GenBank/DDBJ whole genome shotgun (WGS) entry which is preliminary data.</text>
</comment>
<dbReference type="RefSeq" id="WP_220659229.1">
    <property type="nucleotide sequence ID" value="NZ_BAAAII010000006.1"/>
</dbReference>
<dbReference type="PANTHER" id="PTHR21599">
    <property type="entry name" value="GLYCERATE KINASE"/>
    <property type="match status" value="1"/>
</dbReference>
<gene>
    <name evidence="5" type="ORF">Q7X28_07680</name>
</gene>
<dbReference type="NCBIfam" id="TIGR00045">
    <property type="entry name" value="glycerate kinase"/>
    <property type="match status" value="1"/>
</dbReference>
<dbReference type="GO" id="GO:0008887">
    <property type="term" value="F:glycerate kinase activity"/>
    <property type="evidence" value="ECO:0007669"/>
    <property type="project" value="UniProtKB-UniRule"/>
</dbReference>
<keyword evidence="2 4" id="KW-0808">Transferase</keyword>
<evidence type="ECO:0000256" key="3">
    <source>
        <dbReference type="ARBA" id="ARBA00022777"/>
    </source>
</evidence>
<dbReference type="InterPro" id="IPR018193">
    <property type="entry name" value="Glyc_kinase_flavodox-like_fold"/>
</dbReference>
<comment type="similarity">
    <text evidence="1 4">Belongs to the glycerate kinase type-1 family.</text>
</comment>
<accession>A0AA90NNM3</accession>